<keyword evidence="7" id="KW-1185">Reference proteome</keyword>
<dbReference type="InterPro" id="IPR001962">
    <property type="entry name" value="Asn_synthase"/>
</dbReference>
<dbReference type="RefSeq" id="WP_068900278.1">
    <property type="nucleotide sequence ID" value="NZ_BDCX01000012.1"/>
</dbReference>
<evidence type="ECO:0000259" key="5">
    <source>
        <dbReference type="Pfam" id="PF00733"/>
    </source>
</evidence>
<evidence type="ECO:0000313" key="6">
    <source>
        <dbReference type="EMBL" id="GAT69129.2"/>
    </source>
</evidence>
<dbReference type="SUPFAM" id="SSF52402">
    <property type="entry name" value="Adenine nucleotide alpha hydrolases-like"/>
    <property type="match status" value="1"/>
</dbReference>
<evidence type="ECO:0000256" key="3">
    <source>
        <dbReference type="ARBA" id="ARBA00022888"/>
    </source>
</evidence>
<dbReference type="PANTHER" id="PTHR43284:SF1">
    <property type="entry name" value="ASPARAGINE SYNTHETASE"/>
    <property type="match status" value="1"/>
</dbReference>
<keyword evidence="3" id="KW-0028">Amino-acid biosynthesis</keyword>
<accession>A0A171DJY6</accession>
<reference evidence="7" key="2">
    <citation type="submission" date="2016-04" db="EMBL/GenBank/DDBJ databases">
        <title>Planomonospora sphaerica JCM9374 whole genome shotgun sequence.</title>
        <authorList>
            <person name="Suzuki T."/>
            <person name="Dohra H."/>
            <person name="Kodani S."/>
        </authorList>
    </citation>
    <scope>NUCLEOTIDE SEQUENCE [LARGE SCALE GENOMIC DNA]</scope>
    <source>
        <strain evidence="7">JCM 9374</strain>
    </source>
</reference>
<name>A0A171DJY6_9ACTN</name>
<dbReference type="EMBL" id="BDCX01000012">
    <property type="protein sequence ID" value="GAT69129.2"/>
    <property type="molecule type" value="Genomic_DNA"/>
</dbReference>
<comment type="pathway">
    <text evidence="1">Amino-acid biosynthesis; L-asparagine biosynthesis; L-asparagine from L-aspartate (L-Gln route): step 1/1.</text>
</comment>
<evidence type="ECO:0000256" key="4">
    <source>
        <dbReference type="ARBA" id="ARBA00048741"/>
    </source>
</evidence>
<dbReference type="GO" id="GO:0006529">
    <property type="term" value="P:asparagine biosynthetic process"/>
    <property type="evidence" value="ECO:0007669"/>
    <property type="project" value="UniProtKB-KW"/>
</dbReference>
<dbReference type="InterPro" id="IPR051786">
    <property type="entry name" value="ASN_synthetase/amidase"/>
</dbReference>
<dbReference type="Gene3D" id="3.40.50.620">
    <property type="entry name" value="HUPs"/>
    <property type="match status" value="2"/>
</dbReference>
<evidence type="ECO:0000313" key="7">
    <source>
        <dbReference type="Proteomes" id="UP000077701"/>
    </source>
</evidence>
<dbReference type="OrthoDB" id="7053173at2"/>
<dbReference type="AlphaFoldDB" id="A0A171DJY6"/>
<dbReference type="Proteomes" id="UP000077701">
    <property type="component" value="Unassembled WGS sequence"/>
</dbReference>
<sequence>MKLSEIVAASSWFVVVPDRDESKWIMSKLQESVGDLAVVEHASGRPWILGRWKDDELLLREDGTRHGVRVALMGEYPGNEATKDIVQRAVQNGQGIDRIDLRLRGSFHLIASVGNEVRAQGTASGFRRLYYNRTGKIRFVGSRADVVAWLSNSEMSEERLLLRLLNYVPWPFSAQPVWAGVRGVPPGSYIRLASDGSVRETAWWSPPPPRASLREGALTLRSELAAAVELRTAPGTGVSADLAGLDSTALCSILSETAGSVHALTVEGADPRNDDLHWAELTASALPELKHVVIGTDQAPTMFDGLISGAYDFDGPCSMVINRSAFLATVTRSLSHGSALHFSGFGGDELLIRSPAHLHRLMRNNPAVAFRLAREFSARYSWPLIRMARLLAASESYADWLRGASGRLLDQHFGPSYPMLGWDLPLCMPDWFMPEAARTVSRFIRQVAENASPLSTDQGLHSTMHHIISGAAVAREFQLISERAGLRLAVPYYDDRVMEACLAVRPEDVLTPRRYKPLLVEAMKGVMPAKALSRSTKGGANQEYAMGLERNQDQIMTLIEESKLVQLGLIDARKLRQASMVSTPNPLLVNTIGVECWLRSL</sequence>
<dbReference type="PANTHER" id="PTHR43284">
    <property type="entry name" value="ASPARAGINE SYNTHETASE (GLUTAMINE-HYDROLYZING)"/>
    <property type="match status" value="1"/>
</dbReference>
<comment type="catalytic activity">
    <reaction evidence="4">
        <text>L-aspartate + L-glutamine + ATP + H2O = L-asparagine + L-glutamate + AMP + diphosphate + H(+)</text>
        <dbReference type="Rhea" id="RHEA:12228"/>
        <dbReference type="ChEBI" id="CHEBI:15377"/>
        <dbReference type="ChEBI" id="CHEBI:15378"/>
        <dbReference type="ChEBI" id="CHEBI:29985"/>
        <dbReference type="ChEBI" id="CHEBI:29991"/>
        <dbReference type="ChEBI" id="CHEBI:30616"/>
        <dbReference type="ChEBI" id="CHEBI:33019"/>
        <dbReference type="ChEBI" id="CHEBI:58048"/>
        <dbReference type="ChEBI" id="CHEBI:58359"/>
        <dbReference type="ChEBI" id="CHEBI:456215"/>
        <dbReference type="EC" id="6.3.5.4"/>
    </reaction>
</comment>
<proteinExistence type="predicted"/>
<dbReference type="InterPro" id="IPR014729">
    <property type="entry name" value="Rossmann-like_a/b/a_fold"/>
</dbReference>
<evidence type="ECO:0000256" key="2">
    <source>
        <dbReference type="ARBA" id="ARBA00012737"/>
    </source>
</evidence>
<keyword evidence="3" id="KW-0061">Asparagine biosynthesis</keyword>
<dbReference type="GO" id="GO:0004066">
    <property type="term" value="F:asparagine synthase (glutamine-hydrolyzing) activity"/>
    <property type="evidence" value="ECO:0007669"/>
    <property type="project" value="UniProtKB-EC"/>
</dbReference>
<gene>
    <name evidence="6" type="primary">sphC</name>
    <name evidence="6" type="ORF">PS9374_04800</name>
</gene>
<feature type="domain" description="Asparagine synthetase" evidence="5">
    <location>
        <begin position="220"/>
        <end position="578"/>
    </location>
</feature>
<protein>
    <recommendedName>
        <fullName evidence="2">asparagine synthase (glutamine-hydrolyzing)</fullName>
        <ecNumber evidence="2">6.3.5.4</ecNumber>
    </recommendedName>
</protein>
<organism evidence="6 7">
    <name type="scientific">Planomonospora sphaerica</name>
    <dbReference type="NCBI Taxonomy" id="161355"/>
    <lineage>
        <taxon>Bacteria</taxon>
        <taxon>Bacillati</taxon>
        <taxon>Actinomycetota</taxon>
        <taxon>Actinomycetes</taxon>
        <taxon>Streptosporangiales</taxon>
        <taxon>Streptosporangiaceae</taxon>
        <taxon>Planomonospora</taxon>
    </lineage>
</organism>
<dbReference type="STRING" id="161355.PS9374_04800"/>
<evidence type="ECO:0000256" key="1">
    <source>
        <dbReference type="ARBA" id="ARBA00005187"/>
    </source>
</evidence>
<dbReference type="Pfam" id="PF00733">
    <property type="entry name" value="Asn_synthase"/>
    <property type="match status" value="1"/>
</dbReference>
<dbReference type="EC" id="6.3.5.4" evidence="2"/>
<reference evidence="6 7" key="1">
    <citation type="journal article" date="2016" name="Genome Announc.">
        <title>Draft Genome Sequence of Planomonospora sphaerica JCM9374, a Rare Actinomycete.</title>
        <authorList>
            <person name="Dohra H."/>
            <person name="Suzuki T."/>
            <person name="Inoue Y."/>
            <person name="Kodani S."/>
        </authorList>
    </citation>
    <scope>NUCLEOTIDE SEQUENCE [LARGE SCALE GENOMIC DNA]</scope>
    <source>
        <strain evidence="6 7">JCM 9374</strain>
    </source>
</reference>
<comment type="caution">
    <text evidence="6">The sequence shown here is derived from an EMBL/GenBank/DDBJ whole genome shotgun (WGS) entry which is preliminary data.</text>
</comment>